<evidence type="ECO:0000313" key="2">
    <source>
        <dbReference type="EMBL" id="CAH9068461.1"/>
    </source>
</evidence>
<reference evidence="2" key="1">
    <citation type="submission" date="2022-07" db="EMBL/GenBank/DDBJ databases">
        <authorList>
            <person name="Macas J."/>
            <person name="Novak P."/>
            <person name="Neumann P."/>
        </authorList>
    </citation>
    <scope>NUCLEOTIDE SEQUENCE</scope>
</reference>
<keyword evidence="3" id="KW-1185">Reference proteome</keyword>
<dbReference type="SUPFAM" id="SSF56672">
    <property type="entry name" value="DNA/RNA polymerases"/>
    <property type="match status" value="1"/>
</dbReference>
<name>A0AAV0C6Y3_9ASTE</name>
<comment type="caution">
    <text evidence="2">The sequence shown here is derived from an EMBL/GenBank/DDBJ whole genome shotgun (WGS) entry which is preliminary data.</text>
</comment>
<evidence type="ECO:0000313" key="3">
    <source>
        <dbReference type="Proteomes" id="UP001152523"/>
    </source>
</evidence>
<accession>A0AAV0C6Y3</accession>
<dbReference type="InterPro" id="IPR013103">
    <property type="entry name" value="RVT_2"/>
</dbReference>
<dbReference type="Pfam" id="PF07727">
    <property type="entry name" value="RVT_2"/>
    <property type="match status" value="1"/>
</dbReference>
<dbReference type="Proteomes" id="UP001152523">
    <property type="component" value="Unassembled WGS sequence"/>
</dbReference>
<evidence type="ECO:0000259" key="1">
    <source>
        <dbReference type="Pfam" id="PF07727"/>
    </source>
</evidence>
<sequence>MTDAGWRAAMQTEIRALENNQTWVLESLPAGKKARGCKWVYKIKHRSDGTIERLKARLVVFGNHQEEGIDYTETFASVAKMVTVRTFLAVAAAKNWELHQMDVHNAFLHGDMNEEVYMKPPPGFYPTQPGVVCRLKKSLYGLQQAPRFAKLAASLRDYGFFQSYSDYSLFIFRRGDTCLNILIY</sequence>
<gene>
    <name evidence="2" type="ORF">CEPIT_LOCUS2753</name>
</gene>
<organism evidence="2 3">
    <name type="scientific">Cuscuta epithymum</name>
    <dbReference type="NCBI Taxonomy" id="186058"/>
    <lineage>
        <taxon>Eukaryota</taxon>
        <taxon>Viridiplantae</taxon>
        <taxon>Streptophyta</taxon>
        <taxon>Embryophyta</taxon>
        <taxon>Tracheophyta</taxon>
        <taxon>Spermatophyta</taxon>
        <taxon>Magnoliopsida</taxon>
        <taxon>eudicotyledons</taxon>
        <taxon>Gunneridae</taxon>
        <taxon>Pentapetalae</taxon>
        <taxon>asterids</taxon>
        <taxon>lamiids</taxon>
        <taxon>Solanales</taxon>
        <taxon>Convolvulaceae</taxon>
        <taxon>Cuscuteae</taxon>
        <taxon>Cuscuta</taxon>
        <taxon>Cuscuta subgen. Cuscuta</taxon>
    </lineage>
</organism>
<protein>
    <recommendedName>
        <fullName evidence="1">Reverse transcriptase Ty1/copia-type domain-containing protein</fullName>
    </recommendedName>
</protein>
<dbReference type="EMBL" id="CAMAPF010000015">
    <property type="protein sequence ID" value="CAH9068461.1"/>
    <property type="molecule type" value="Genomic_DNA"/>
</dbReference>
<dbReference type="InterPro" id="IPR043502">
    <property type="entry name" value="DNA/RNA_pol_sf"/>
</dbReference>
<proteinExistence type="predicted"/>
<dbReference type="AlphaFoldDB" id="A0AAV0C6Y3"/>
<feature type="non-terminal residue" evidence="2">
    <location>
        <position position="184"/>
    </location>
</feature>
<feature type="domain" description="Reverse transcriptase Ty1/copia-type" evidence="1">
    <location>
        <begin position="20"/>
        <end position="183"/>
    </location>
</feature>